<keyword evidence="3 5" id="KW-1133">Transmembrane helix</keyword>
<dbReference type="CDD" id="cd05379">
    <property type="entry name" value="CAP_bacterial"/>
    <property type="match status" value="1"/>
</dbReference>
<evidence type="ECO:0000256" key="4">
    <source>
        <dbReference type="ARBA" id="ARBA00023136"/>
    </source>
</evidence>
<evidence type="ECO:0000259" key="6">
    <source>
        <dbReference type="Pfam" id="PF00188"/>
    </source>
</evidence>
<accession>A0ABU5IPZ4</accession>
<dbReference type="PANTHER" id="PTHR31157:SF1">
    <property type="entry name" value="SCP DOMAIN-CONTAINING PROTEIN"/>
    <property type="match status" value="1"/>
</dbReference>
<protein>
    <submittedName>
        <fullName evidence="7">CvpA family protein</fullName>
    </submittedName>
</protein>
<feature type="domain" description="SCP" evidence="6">
    <location>
        <begin position="202"/>
        <end position="317"/>
    </location>
</feature>
<name>A0ABU5IPZ4_9BURK</name>
<sequence>MPPLNLVDVLLGLIVLLGLWSGWRRGFILSALDLLSLAAALFAALWGYARVAPNLQRYMDAAWAQPLAFLLIFMLVRVLLGRLLLGRAQTLPQRAHAHGANRALGLLPGLGNGLIDATLAVMLLLALPLPEGFNAAARDSRLAQRLSLPAQWVEAHLGPVFDEAAGRTFNLLTVKPESDERITLSYTVANPRPRPELEARMLELVNQEREKEGLRPLRADPEATEVARAHSRDMFARGYFSHVTPEGSGPFDRMRRGGVRFLLAGENLALAPTLELAHRGLMNSPGHRANILRPGFGRVGIGVLDGGRRGLMVTQNFRN</sequence>
<dbReference type="InterPro" id="IPR035940">
    <property type="entry name" value="CAP_sf"/>
</dbReference>
<evidence type="ECO:0000313" key="7">
    <source>
        <dbReference type="EMBL" id="MDZ5460972.1"/>
    </source>
</evidence>
<dbReference type="PANTHER" id="PTHR31157">
    <property type="entry name" value="SCP DOMAIN-CONTAINING PROTEIN"/>
    <property type="match status" value="1"/>
</dbReference>
<comment type="subcellular location">
    <subcellularLocation>
        <location evidence="1">Membrane</location>
        <topology evidence="1">Multi-pass membrane protein</topology>
    </subcellularLocation>
</comment>
<reference evidence="7 8" key="1">
    <citation type="submission" date="2023-11" db="EMBL/GenBank/DDBJ databases">
        <title>Draft genome of Azohydromonas lata strain H1 (DSM1123), a polyhydroxyalkanoate producer.</title>
        <authorList>
            <person name="Traversa D."/>
            <person name="D'Addabbo P."/>
            <person name="Pazzani C."/>
            <person name="Manzari C."/>
            <person name="Chiara M."/>
            <person name="Scrascia M."/>
        </authorList>
    </citation>
    <scope>NUCLEOTIDE SEQUENCE [LARGE SCALE GENOMIC DNA]</scope>
    <source>
        <strain evidence="7 8">H1</strain>
    </source>
</reference>
<dbReference type="Gene3D" id="3.40.33.10">
    <property type="entry name" value="CAP"/>
    <property type="match status" value="1"/>
</dbReference>
<feature type="transmembrane region" description="Helical" evidence="5">
    <location>
        <begin position="6"/>
        <end position="23"/>
    </location>
</feature>
<evidence type="ECO:0000256" key="3">
    <source>
        <dbReference type="ARBA" id="ARBA00022989"/>
    </source>
</evidence>
<dbReference type="Proteomes" id="UP001293718">
    <property type="component" value="Unassembled WGS sequence"/>
</dbReference>
<dbReference type="InterPro" id="IPR014044">
    <property type="entry name" value="CAP_dom"/>
</dbReference>
<gene>
    <name evidence="7" type="ORF">SM757_30795</name>
</gene>
<keyword evidence="8" id="KW-1185">Reference proteome</keyword>
<keyword evidence="4 5" id="KW-0472">Membrane</keyword>
<dbReference type="RefSeq" id="WP_322468273.1">
    <property type="nucleotide sequence ID" value="NZ_JAXOJX010000091.1"/>
</dbReference>
<comment type="caution">
    <text evidence="7">The sequence shown here is derived from an EMBL/GenBank/DDBJ whole genome shotgun (WGS) entry which is preliminary data.</text>
</comment>
<evidence type="ECO:0000313" key="8">
    <source>
        <dbReference type="Proteomes" id="UP001293718"/>
    </source>
</evidence>
<dbReference type="InterPro" id="IPR003825">
    <property type="entry name" value="Colicin-V_CvpA"/>
</dbReference>
<feature type="transmembrane region" description="Helical" evidence="5">
    <location>
        <begin position="30"/>
        <end position="49"/>
    </location>
</feature>
<feature type="transmembrane region" description="Helical" evidence="5">
    <location>
        <begin position="61"/>
        <end position="85"/>
    </location>
</feature>
<feature type="transmembrane region" description="Helical" evidence="5">
    <location>
        <begin position="106"/>
        <end position="129"/>
    </location>
</feature>
<evidence type="ECO:0000256" key="2">
    <source>
        <dbReference type="ARBA" id="ARBA00022692"/>
    </source>
</evidence>
<dbReference type="SUPFAM" id="SSF55797">
    <property type="entry name" value="PR-1-like"/>
    <property type="match status" value="1"/>
</dbReference>
<keyword evidence="2 5" id="KW-0812">Transmembrane</keyword>
<dbReference type="Pfam" id="PF02674">
    <property type="entry name" value="Colicin_V"/>
    <property type="match status" value="1"/>
</dbReference>
<proteinExistence type="predicted"/>
<evidence type="ECO:0000256" key="5">
    <source>
        <dbReference type="SAM" id="Phobius"/>
    </source>
</evidence>
<dbReference type="EMBL" id="JAXOJX010000091">
    <property type="protein sequence ID" value="MDZ5460972.1"/>
    <property type="molecule type" value="Genomic_DNA"/>
</dbReference>
<organism evidence="7 8">
    <name type="scientific">Azohydromonas lata</name>
    <dbReference type="NCBI Taxonomy" id="45677"/>
    <lineage>
        <taxon>Bacteria</taxon>
        <taxon>Pseudomonadati</taxon>
        <taxon>Pseudomonadota</taxon>
        <taxon>Betaproteobacteria</taxon>
        <taxon>Burkholderiales</taxon>
        <taxon>Sphaerotilaceae</taxon>
        <taxon>Azohydromonas</taxon>
    </lineage>
</organism>
<evidence type="ECO:0000256" key="1">
    <source>
        <dbReference type="ARBA" id="ARBA00004141"/>
    </source>
</evidence>
<dbReference type="Pfam" id="PF00188">
    <property type="entry name" value="CAP"/>
    <property type="match status" value="1"/>
</dbReference>